<gene>
    <name evidence="5" type="ORF">ACFP3U_22740</name>
</gene>
<dbReference type="InterPro" id="IPR001845">
    <property type="entry name" value="HTH_ArsR_DNA-bd_dom"/>
</dbReference>
<dbReference type="PANTHER" id="PTHR43132:SF6">
    <property type="entry name" value="HTH-TYPE TRANSCRIPTIONAL REPRESSOR CZRA"/>
    <property type="match status" value="1"/>
</dbReference>
<evidence type="ECO:0000313" key="6">
    <source>
        <dbReference type="Proteomes" id="UP001595975"/>
    </source>
</evidence>
<comment type="caution">
    <text evidence="5">The sequence shown here is derived from an EMBL/GenBank/DDBJ whole genome shotgun (WGS) entry which is preliminary data.</text>
</comment>
<keyword evidence="1" id="KW-0805">Transcription regulation</keyword>
<dbReference type="InterPro" id="IPR051011">
    <property type="entry name" value="Metal_resp_trans_reg"/>
</dbReference>
<dbReference type="CDD" id="cd00090">
    <property type="entry name" value="HTH_ARSR"/>
    <property type="match status" value="1"/>
</dbReference>
<dbReference type="Proteomes" id="UP001595975">
    <property type="component" value="Unassembled WGS sequence"/>
</dbReference>
<feature type="domain" description="HTH arsR-type" evidence="4">
    <location>
        <begin position="243"/>
        <end position="330"/>
    </location>
</feature>
<evidence type="ECO:0000313" key="5">
    <source>
        <dbReference type="EMBL" id="MFC5665788.1"/>
    </source>
</evidence>
<dbReference type="Gene3D" id="1.10.10.10">
    <property type="entry name" value="Winged helix-like DNA-binding domain superfamily/Winged helix DNA-binding domain"/>
    <property type="match status" value="1"/>
</dbReference>
<dbReference type="PANTHER" id="PTHR43132">
    <property type="entry name" value="ARSENICAL RESISTANCE OPERON REPRESSOR ARSR-RELATED"/>
    <property type="match status" value="1"/>
</dbReference>
<name>A0ABW0X5H6_9ACTN</name>
<evidence type="ECO:0000256" key="2">
    <source>
        <dbReference type="ARBA" id="ARBA00023125"/>
    </source>
</evidence>
<evidence type="ECO:0000259" key="4">
    <source>
        <dbReference type="PROSITE" id="PS50987"/>
    </source>
</evidence>
<keyword evidence="3" id="KW-0804">Transcription</keyword>
<evidence type="ECO:0000256" key="3">
    <source>
        <dbReference type="ARBA" id="ARBA00023163"/>
    </source>
</evidence>
<keyword evidence="6" id="KW-1185">Reference proteome</keyword>
<proteinExistence type="predicted"/>
<accession>A0ABW0X5H6</accession>
<dbReference type="RefSeq" id="WP_380227459.1">
    <property type="nucleotide sequence ID" value="NZ_JBHSOF010000031.1"/>
</dbReference>
<evidence type="ECO:0000256" key="1">
    <source>
        <dbReference type="ARBA" id="ARBA00023015"/>
    </source>
</evidence>
<dbReference type="PROSITE" id="PS50987">
    <property type="entry name" value="HTH_ARSR_2"/>
    <property type="match status" value="1"/>
</dbReference>
<keyword evidence="2" id="KW-0238">DNA-binding</keyword>
<sequence>MHRFKLDLADLATTWFACSPIQEAALSLRMWTHPGHFPLQSAAFERLRPAFERLDSTLLLSLVGANRWIPDFLTPRPATPWPDFRTELAAVRALPPEQLRPELEQTFLPHGQPLPPVLAAGLADPDRLLARIADALEEYWERCLAPGWWPQARAVLEADLVYRSRVLAQQGAAALFADLDHRLRWTDGVLSINRRWTAWDGEITVDGRGLVLVPTFFARGAVTMINNDRAPQISYPARGQAGMAGPRPPATPHALEQLLGAPKARLLVLLAEPASTTDLAYRLGVTPGAVSQHLAVLHRTGLVTRARHGRSVLYGRSPLGDELSGHTRRG</sequence>
<dbReference type="Pfam" id="PF01022">
    <property type="entry name" value="HTH_5"/>
    <property type="match status" value="1"/>
</dbReference>
<dbReference type="InterPro" id="IPR036390">
    <property type="entry name" value="WH_DNA-bd_sf"/>
</dbReference>
<dbReference type="SUPFAM" id="SSF46785">
    <property type="entry name" value="Winged helix' DNA-binding domain"/>
    <property type="match status" value="1"/>
</dbReference>
<organism evidence="5 6">
    <name type="scientific">Kitasatospora misakiensis</name>
    <dbReference type="NCBI Taxonomy" id="67330"/>
    <lineage>
        <taxon>Bacteria</taxon>
        <taxon>Bacillati</taxon>
        <taxon>Actinomycetota</taxon>
        <taxon>Actinomycetes</taxon>
        <taxon>Kitasatosporales</taxon>
        <taxon>Streptomycetaceae</taxon>
        <taxon>Kitasatospora</taxon>
    </lineage>
</organism>
<protein>
    <submittedName>
        <fullName evidence="5">ArsR/SmtB family transcription factor</fullName>
    </submittedName>
</protein>
<dbReference type="EMBL" id="JBHSOF010000031">
    <property type="protein sequence ID" value="MFC5665788.1"/>
    <property type="molecule type" value="Genomic_DNA"/>
</dbReference>
<dbReference type="InterPro" id="IPR036388">
    <property type="entry name" value="WH-like_DNA-bd_sf"/>
</dbReference>
<reference evidence="6" key="1">
    <citation type="journal article" date="2019" name="Int. J. Syst. Evol. Microbiol.">
        <title>The Global Catalogue of Microorganisms (GCM) 10K type strain sequencing project: providing services to taxonomists for standard genome sequencing and annotation.</title>
        <authorList>
            <consortium name="The Broad Institute Genomics Platform"/>
            <consortium name="The Broad Institute Genome Sequencing Center for Infectious Disease"/>
            <person name="Wu L."/>
            <person name="Ma J."/>
        </authorList>
    </citation>
    <scope>NUCLEOTIDE SEQUENCE [LARGE SCALE GENOMIC DNA]</scope>
    <source>
        <strain evidence="6">CGMCC 4.1437</strain>
    </source>
</reference>
<dbReference type="InterPro" id="IPR011991">
    <property type="entry name" value="ArsR-like_HTH"/>
</dbReference>